<dbReference type="EMBL" id="OU963870">
    <property type="protein sequence ID" value="CAH0396257.1"/>
    <property type="molecule type" value="Genomic_DNA"/>
</dbReference>
<dbReference type="PANTHER" id="PTHR34609">
    <property type="entry name" value="GEO08273P1-RELATED"/>
    <property type="match status" value="1"/>
</dbReference>
<feature type="transmembrane region" description="Helical" evidence="1">
    <location>
        <begin position="98"/>
        <end position="121"/>
    </location>
</feature>
<keyword evidence="1" id="KW-0812">Transmembrane</keyword>
<keyword evidence="3" id="KW-1185">Reference proteome</keyword>
<dbReference type="InterPro" id="IPR031720">
    <property type="entry name" value="DUF4728"/>
</dbReference>
<feature type="transmembrane region" description="Helical" evidence="1">
    <location>
        <begin position="21"/>
        <end position="41"/>
    </location>
</feature>
<feature type="transmembrane region" description="Helical" evidence="1">
    <location>
        <begin position="141"/>
        <end position="166"/>
    </location>
</feature>
<dbReference type="Pfam" id="PF15860">
    <property type="entry name" value="DUF4728"/>
    <property type="match status" value="1"/>
</dbReference>
<name>A0A9P0APF9_BEMTA</name>
<evidence type="ECO:0000313" key="2">
    <source>
        <dbReference type="EMBL" id="CAH0396257.1"/>
    </source>
</evidence>
<proteinExistence type="predicted"/>
<feature type="transmembrane region" description="Helical" evidence="1">
    <location>
        <begin position="61"/>
        <end position="86"/>
    </location>
</feature>
<dbReference type="PANTHER" id="PTHR34609:SF17">
    <property type="entry name" value="GEO08273P1-RELATED"/>
    <property type="match status" value="1"/>
</dbReference>
<protein>
    <submittedName>
        <fullName evidence="2">Uncharacterized protein</fullName>
    </submittedName>
</protein>
<dbReference type="AlphaFoldDB" id="A0A9P0APF9"/>
<gene>
    <name evidence="2" type="ORF">BEMITA_LOCUS14345</name>
</gene>
<evidence type="ECO:0000256" key="1">
    <source>
        <dbReference type="SAM" id="Phobius"/>
    </source>
</evidence>
<evidence type="ECO:0000313" key="3">
    <source>
        <dbReference type="Proteomes" id="UP001152759"/>
    </source>
</evidence>
<keyword evidence="1" id="KW-1133">Transmembrane helix</keyword>
<accession>A0A9P0APF9</accession>
<dbReference type="InterPro" id="IPR053077">
    <property type="entry name" value="MARVEL_domain_protein_3"/>
</dbReference>
<dbReference type="Proteomes" id="UP001152759">
    <property type="component" value="Chromosome 9"/>
</dbReference>
<organism evidence="2 3">
    <name type="scientific">Bemisia tabaci</name>
    <name type="common">Sweetpotato whitefly</name>
    <name type="synonym">Aleurodes tabaci</name>
    <dbReference type="NCBI Taxonomy" id="7038"/>
    <lineage>
        <taxon>Eukaryota</taxon>
        <taxon>Metazoa</taxon>
        <taxon>Ecdysozoa</taxon>
        <taxon>Arthropoda</taxon>
        <taxon>Hexapoda</taxon>
        <taxon>Insecta</taxon>
        <taxon>Pterygota</taxon>
        <taxon>Neoptera</taxon>
        <taxon>Paraneoptera</taxon>
        <taxon>Hemiptera</taxon>
        <taxon>Sternorrhyncha</taxon>
        <taxon>Aleyrodoidea</taxon>
        <taxon>Aleyrodidae</taxon>
        <taxon>Aleyrodinae</taxon>
        <taxon>Bemisia</taxon>
    </lineage>
</organism>
<reference evidence="2" key="1">
    <citation type="submission" date="2021-12" db="EMBL/GenBank/DDBJ databases">
        <authorList>
            <person name="King R."/>
        </authorList>
    </citation>
    <scope>NUCLEOTIDE SEQUENCE</scope>
</reference>
<keyword evidence="1" id="KW-0472">Membrane</keyword>
<sequence length="187" mass="21063">MGSDSWFPKLNSCCGFPLRTGTLIIGWTFAAIGVLDFPIGLPNTIKFISGYHSIESTGEQIAVVIMIKEFILGALGTIAALMLLFGVYKQKPTFLSPFIASAIIEGIDLLLNFPMFIFTNLRGDMERMLPIKNHDQDIYEAVYHPLSLILNFALNFYICTIVYSYYKEMRSSIPYRRNVDEPNAEIA</sequence>